<keyword evidence="2" id="KW-1277">Toxin-antitoxin system</keyword>
<dbReference type="STRING" id="111780.Sta7437_1736"/>
<evidence type="ECO:0000313" key="8">
    <source>
        <dbReference type="EMBL" id="AFZ35295.1"/>
    </source>
</evidence>
<dbReference type="AlphaFoldDB" id="K9XRQ8"/>
<evidence type="ECO:0000256" key="1">
    <source>
        <dbReference type="ARBA" id="ARBA00006620"/>
    </source>
</evidence>
<dbReference type="KEGG" id="scs:Sta7437_1736"/>
<keyword evidence="4" id="KW-0255">Endonuclease</keyword>
<dbReference type="GO" id="GO:0016787">
    <property type="term" value="F:hydrolase activity"/>
    <property type="evidence" value="ECO:0007669"/>
    <property type="project" value="UniProtKB-KW"/>
</dbReference>
<evidence type="ECO:0000256" key="5">
    <source>
        <dbReference type="ARBA" id="ARBA00022801"/>
    </source>
</evidence>
<comment type="similarity">
    <text evidence="1">Belongs to the HicA mRNA interferase family.</text>
</comment>
<dbReference type="InterPro" id="IPR038570">
    <property type="entry name" value="HicA_sf"/>
</dbReference>
<dbReference type="SUPFAM" id="SSF54786">
    <property type="entry name" value="YcfA/nrd intein domain"/>
    <property type="match status" value="1"/>
</dbReference>
<keyword evidence="6" id="KW-0694">RNA-binding</keyword>
<evidence type="ECO:0000256" key="7">
    <source>
        <dbReference type="ARBA" id="ARBA00023016"/>
    </source>
</evidence>
<dbReference type="PATRIC" id="fig|111780.3.peg.1810"/>
<keyword evidence="7" id="KW-0346">Stress response</keyword>
<dbReference type="PANTHER" id="PTHR34873">
    <property type="entry name" value="SSR1766 PROTEIN"/>
    <property type="match status" value="1"/>
</dbReference>
<accession>K9XRQ8</accession>
<dbReference type="Pfam" id="PF07927">
    <property type="entry name" value="HicA_toxin"/>
    <property type="match status" value="1"/>
</dbReference>
<evidence type="ECO:0000256" key="4">
    <source>
        <dbReference type="ARBA" id="ARBA00022759"/>
    </source>
</evidence>
<dbReference type="RefSeq" id="WP_015192966.1">
    <property type="nucleotide sequence ID" value="NC_019748.1"/>
</dbReference>
<dbReference type="GO" id="GO:0003729">
    <property type="term" value="F:mRNA binding"/>
    <property type="evidence" value="ECO:0007669"/>
    <property type="project" value="InterPro"/>
</dbReference>
<dbReference type="PANTHER" id="PTHR34873:SF3">
    <property type="entry name" value="ADDICTION MODULE TOXIN, HICA FAMILY"/>
    <property type="match status" value="1"/>
</dbReference>
<dbReference type="GO" id="GO:0004519">
    <property type="term" value="F:endonuclease activity"/>
    <property type="evidence" value="ECO:0007669"/>
    <property type="project" value="UniProtKB-KW"/>
</dbReference>
<dbReference type="InterPro" id="IPR012933">
    <property type="entry name" value="HicA_mRNA_interferase"/>
</dbReference>
<reference evidence="9" key="1">
    <citation type="journal article" date="2013" name="Proc. Natl. Acad. Sci. U.S.A.">
        <title>Improving the coverage of the cyanobacterial phylum using diversity-driven genome sequencing.</title>
        <authorList>
            <person name="Shih P.M."/>
            <person name="Wu D."/>
            <person name="Latifi A."/>
            <person name="Axen S.D."/>
            <person name="Fewer D.P."/>
            <person name="Talla E."/>
            <person name="Calteau A."/>
            <person name="Cai F."/>
            <person name="Tandeau de Marsac N."/>
            <person name="Rippka R."/>
            <person name="Herdman M."/>
            <person name="Sivonen K."/>
            <person name="Coursin T."/>
            <person name="Laurent T."/>
            <person name="Goodwin L."/>
            <person name="Nolan M."/>
            <person name="Davenport K.W."/>
            <person name="Han C.S."/>
            <person name="Rubin E.M."/>
            <person name="Eisen J.A."/>
            <person name="Woyke T."/>
            <person name="Gugger M."/>
            <person name="Kerfeld C.A."/>
        </authorList>
    </citation>
    <scope>NUCLEOTIDE SEQUENCE [LARGE SCALE GENOMIC DNA]</scope>
    <source>
        <strain evidence="9">ATCC 29371 / PCC 7437</strain>
    </source>
</reference>
<sequence length="61" mass="6815">MKVRDIIKLIEQDGWYLARTRGSHRQYKHPIKSGLVTVPGKLSDDLAVGTLNSILKQAGLK</sequence>
<dbReference type="eggNOG" id="COG1724">
    <property type="taxonomic scope" value="Bacteria"/>
</dbReference>
<proteinExistence type="inferred from homology"/>
<evidence type="ECO:0000256" key="6">
    <source>
        <dbReference type="ARBA" id="ARBA00022884"/>
    </source>
</evidence>
<keyword evidence="5" id="KW-0378">Hydrolase</keyword>
<name>K9XRQ8_STAC7</name>
<dbReference type="OrthoDB" id="9811409at2"/>
<keyword evidence="9" id="KW-1185">Reference proteome</keyword>
<keyword evidence="3" id="KW-0540">Nuclease</keyword>
<dbReference type="HOGENOM" id="CLU_164851_4_2_3"/>
<dbReference type="EMBL" id="CP003653">
    <property type="protein sequence ID" value="AFZ35295.1"/>
    <property type="molecule type" value="Genomic_DNA"/>
</dbReference>
<protein>
    <submittedName>
        <fullName evidence="8">YcfA family protein</fullName>
    </submittedName>
</protein>
<organism evidence="8 9">
    <name type="scientific">Stanieria cyanosphaera (strain ATCC 29371 / PCC 7437)</name>
    <dbReference type="NCBI Taxonomy" id="111780"/>
    <lineage>
        <taxon>Bacteria</taxon>
        <taxon>Bacillati</taxon>
        <taxon>Cyanobacteriota</taxon>
        <taxon>Cyanophyceae</taxon>
        <taxon>Pleurocapsales</taxon>
        <taxon>Dermocarpellaceae</taxon>
        <taxon>Stanieria</taxon>
    </lineage>
</organism>
<gene>
    <name evidence="8" type="ordered locus">Sta7437_1736</name>
</gene>
<dbReference type="Gene3D" id="3.30.920.30">
    <property type="entry name" value="Hypothetical protein"/>
    <property type="match status" value="1"/>
</dbReference>
<dbReference type="Proteomes" id="UP000010473">
    <property type="component" value="Chromosome"/>
</dbReference>
<evidence type="ECO:0000313" key="9">
    <source>
        <dbReference type="Proteomes" id="UP000010473"/>
    </source>
</evidence>
<evidence type="ECO:0000256" key="2">
    <source>
        <dbReference type="ARBA" id="ARBA00022649"/>
    </source>
</evidence>
<evidence type="ECO:0000256" key="3">
    <source>
        <dbReference type="ARBA" id="ARBA00022722"/>
    </source>
</evidence>